<comment type="caution">
    <text evidence="3">The sequence shown here is derived from an EMBL/GenBank/DDBJ whole genome shotgun (WGS) entry which is preliminary data.</text>
</comment>
<evidence type="ECO:0000256" key="2">
    <source>
        <dbReference type="SAM" id="Phobius"/>
    </source>
</evidence>
<dbReference type="OrthoDB" id="9807941at2"/>
<feature type="compositionally biased region" description="Low complexity" evidence="1">
    <location>
        <begin position="65"/>
        <end position="81"/>
    </location>
</feature>
<keyword evidence="2" id="KW-0472">Membrane</keyword>
<dbReference type="RefSeq" id="WP_100080233.1">
    <property type="nucleotide sequence ID" value="NZ_NQVN01000004.1"/>
</dbReference>
<dbReference type="AlphaFoldDB" id="A0A2G9WXY4"/>
<evidence type="ECO:0000256" key="1">
    <source>
        <dbReference type="SAM" id="MobiDB-lite"/>
    </source>
</evidence>
<sequence length="202" mass="20974">MAILIIETFILTAIAVGAGILVGVLVKQWFGRRTVGSERLAEVMAAAEAAEADMSDDREKAEQQAPSLEATEPETAAPATSGDVPVAAPSVAEALTGPAAEVSAGLDRIAAADRLGERPPALPGPRPGGADDLRRIRGIGPQNATRLNALGIYHLDQIAAWTPAEARWVGAYLAFPGRIEREDWIGQAKALASGDGDGTAEF</sequence>
<evidence type="ECO:0008006" key="5">
    <source>
        <dbReference type="Google" id="ProtNLM"/>
    </source>
</evidence>
<feature type="region of interest" description="Disordered" evidence="1">
    <location>
        <begin position="113"/>
        <end position="133"/>
    </location>
</feature>
<keyword evidence="4" id="KW-1185">Reference proteome</keyword>
<dbReference type="Proteomes" id="UP000231070">
    <property type="component" value="Unassembled WGS sequence"/>
</dbReference>
<dbReference type="EMBL" id="NQVN01000004">
    <property type="protein sequence ID" value="PIO99529.1"/>
    <property type="molecule type" value="Genomic_DNA"/>
</dbReference>
<keyword evidence="2" id="KW-0812">Transmembrane</keyword>
<evidence type="ECO:0000313" key="3">
    <source>
        <dbReference type="EMBL" id="PIO99529.1"/>
    </source>
</evidence>
<organism evidence="3 4">
    <name type="scientific">Pleomorphomonas carboxyditropha</name>
    <dbReference type="NCBI Taxonomy" id="2023338"/>
    <lineage>
        <taxon>Bacteria</taxon>
        <taxon>Pseudomonadati</taxon>
        <taxon>Pseudomonadota</taxon>
        <taxon>Alphaproteobacteria</taxon>
        <taxon>Hyphomicrobiales</taxon>
        <taxon>Pleomorphomonadaceae</taxon>
        <taxon>Pleomorphomonas</taxon>
    </lineage>
</organism>
<reference evidence="3 4" key="1">
    <citation type="submission" date="2017-08" db="EMBL/GenBank/DDBJ databases">
        <title>Pleomorphomonas carboxidotrophicus sp. nov., a new mesophilic hydrogenogenic carboxidotroph.</title>
        <authorList>
            <person name="Esquivel-Elizondo S."/>
            <person name="Krajmalnik-Brown R."/>
            <person name="Maldonado J."/>
        </authorList>
    </citation>
    <scope>NUCLEOTIDE SEQUENCE [LARGE SCALE GENOMIC DNA]</scope>
    <source>
        <strain evidence="3 4">SVCO-16</strain>
    </source>
</reference>
<feature type="transmembrane region" description="Helical" evidence="2">
    <location>
        <begin position="6"/>
        <end position="26"/>
    </location>
</feature>
<evidence type="ECO:0000313" key="4">
    <source>
        <dbReference type="Proteomes" id="UP000231070"/>
    </source>
</evidence>
<keyword evidence="2" id="KW-1133">Transmembrane helix</keyword>
<gene>
    <name evidence="3" type="ORF">CJ014_09470</name>
</gene>
<name>A0A2G9WXY4_9HYPH</name>
<proteinExistence type="predicted"/>
<protein>
    <recommendedName>
        <fullName evidence="5">NADH-quinone oxidoreductase subunit E</fullName>
    </recommendedName>
</protein>
<dbReference type="Gene3D" id="1.10.150.20">
    <property type="entry name" value="5' to 3' exonuclease, C-terminal subdomain"/>
    <property type="match status" value="1"/>
</dbReference>
<accession>A0A2G9WXY4</accession>
<feature type="region of interest" description="Disordered" evidence="1">
    <location>
        <begin position="50"/>
        <end position="84"/>
    </location>
</feature>